<evidence type="ECO:0000313" key="1">
    <source>
        <dbReference type="EMBL" id="MDY0748035.1"/>
    </source>
</evidence>
<name>A0ABU5DQX4_9BURK</name>
<evidence type="ECO:0000313" key="2">
    <source>
        <dbReference type="Proteomes" id="UP001285263"/>
    </source>
</evidence>
<reference evidence="1 2" key="1">
    <citation type="submission" date="2023-11" db="EMBL/GenBank/DDBJ databases">
        <title>Paucibacter sp. nov., isolated from fresh soil in Korea.</title>
        <authorList>
            <person name="Le N.T.T."/>
        </authorList>
    </citation>
    <scope>NUCLEOTIDE SEQUENCE [LARGE SCALE GENOMIC DNA]</scope>
    <source>
        <strain evidence="1 2">R3-3</strain>
    </source>
</reference>
<organism evidence="1 2">
    <name type="scientific">Roseateles agri</name>
    <dbReference type="NCBI Taxonomy" id="3098619"/>
    <lineage>
        <taxon>Bacteria</taxon>
        <taxon>Pseudomonadati</taxon>
        <taxon>Pseudomonadota</taxon>
        <taxon>Betaproteobacteria</taxon>
        <taxon>Burkholderiales</taxon>
        <taxon>Sphaerotilaceae</taxon>
        <taxon>Roseateles</taxon>
    </lineage>
</organism>
<dbReference type="Proteomes" id="UP001285263">
    <property type="component" value="Unassembled WGS sequence"/>
</dbReference>
<proteinExistence type="predicted"/>
<keyword evidence="2" id="KW-1185">Reference proteome</keyword>
<accession>A0ABU5DQX4</accession>
<comment type="caution">
    <text evidence="1">The sequence shown here is derived from an EMBL/GenBank/DDBJ whole genome shotgun (WGS) entry which is preliminary data.</text>
</comment>
<sequence length="70" mass="7817">MDAYLDSGFGEITELPRAGSALEHPLVFDSAARELQKLAAQGRLEIIDEHRQPAADGNGLIDRLRFRRLQ</sequence>
<gene>
    <name evidence="1" type="ORF">SNE35_26280</name>
</gene>
<dbReference type="EMBL" id="JAXCLA010000009">
    <property type="protein sequence ID" value="MDY0748035.1"/>
    <property type="molecule type" value="Genomic_DNA"/>
</dbReference>
<dbReference type="RefSeq" id="WP_320426001.1">
    <property type="nucleotide sequence ID" value="NZ_JAXCLA010000009.1"/>
</dbReference>
<protein>
    <submittedName>
        <fullName evidence="1">Uncharacterized protein</fullName>
    </submittedName>
</protein>